<reference evidence="1 2" key="1">
    <citation type="journal article" date="2007" name="Nature">
        <title>Evolution of genes and genomes on the Drosophila phylogeny.</title>
        <authorList>
            <consortium name="Drosophila 12 Genomes Consortium"/>
            <person name="Clark A.G."/>
            <person name="Eisen M.B."/>
            <person name="Smith D.R."/>
            <person name="Bergman C.M."/>
            <person name="Oliver B."/>
            <person name="Markow T.A."/>
            <person name="Kaufman T.C."/>
            <person name="Kellis M."/>
            <person name="Gelbart W."/>
            <person name="Iyer V.N."/>
            <person name="Pollard D.A."/>
            <person name="Sackton T.B."/>
            <person name="Larracuente A.M."/>
            <person name="Singh N.D."/>
            <person name="Abad J.P."/>
            <person name="Abt D.N."/>
            <person name="Adryan B."/>
            <person name="Aguade M."/>
            <person name="Akashi H."/>
            <person name="Anderson W.W."/>
            <person name="Aquadro C.F."/>
            <person name="Ardell D.H."/>
            <person name="Arguello R."/>
            <person name="Artieri C.G."/>
            <person name="Barbash D.A."/>
            <person name="Barker D."/>
            <person name="Barsanti P."/>
            <person name="Batterham P."/>
            <person name="Batzoglou S."/>
            <person name="Begun D."/>
            <person name="Bhutkar A."/>
            <person name="Blanco E."/>
            <person name="Bosak S.A."/>
            <person name="Bradley R.K."/>
            <person name="Brand A.D."/>
            <person name="Brent M.R."/>
            <person name="Brooks A.N."/>
            <person name="Brown R.H."/>
            <person name="Butlin R.K."/>
            <person name="Caggese C."/>
            <person name="Calvi B.R."/>
            <person name="Bernardo de Carvalho A."/>
            <person name="Caspi A."/>
            <person name="Castrezana S."/>
            <person name="Celniker S.E."/>
            <person name="Chang J.L."/>
            <person name="Chapple C."/>
            <person name="Chatterji S."/>
            <person name="Chinwalla A."/>
            <person name="Civetta A."/>
            <person name="Clifton S.W."/>
            <person name="Comeron J.M."/>
            <person name="Costello J.C."/>
            <person name="Coyne J.A."/>
            <person name="Daub J."/>
            <person name="David R.G."/>
            <person name="Delcher A.L."/>
            <person name="Delehaunty K."/>
            <person name="Do C.B."/>
            <person name="Ebling H."/>
            <person name="Edwards K."/>
            <person name="Eickbush T."/>
            <person name="Evans J.D."/>
            <person name="Filipski A."/>
            <person name="Findeiss S."/>
            <person name="Freyhult E."/>
            <person name="Fulton L."/>
            <person name="Fulton R."/>
            <person name="Garcia A.C."/>
            <person name="Gardiner A."/>
            <person name="Garfield D.A."/>
            <person name="Garvin B.E."/>
            <person name="Gibson G."/>
            <person name="Gilbert D."/>
            <person name="Gnerre S."/>
            <person name="Godfrey J."/>
            <person name="Good R."/>
            <person name="Gotea V."/>
            <person name="Gravely B."/>
            <person name="Greenberg A.J."/>
            <person name="Griffiths-Jones S."/>
            <person name="Gross S."/>
            <person name="Guigo R."/>
            <person name="Gustafson E.A."/>
            <person name="Haerty W."/>
            <person name="Hahn M.W."/>
            <person name="Halligan D.L."/>
            <person name="Halpern A.L."/>
            <person name="Halter G.M."/>
            <person name="Han M.V."/>
            <person name="Heger A."/>
            <person name="Hillier L."/>
            <person name="Hinrichs A.S."/>
            <person name="Holmes I."/>
            <person name="Hoskins R.A."/>
            <person name="Hubisz M.J."/>
            <person name="Hultmark D."/>
            <person name="Huntley M.A."/>
            <person name="Jaffe D.B."/>
            <person name="Jagadeeshan S."/>
            <person name="Jeck W.R."/>
            <person name="Johnson J."/>
            <person name="Jones C.D."/>
            <person name="Jordan W.C."/>
            <person name="Karpen G.H."/>
            <person name="Kataoka E."/>
            <person name="Keightley P.D."/>
            <person name="Kheradpour P."/>
            <person name="Kirkness E.F."/>
            <person name="Koerich L.B."/>
            <person name="Kristiansen K."/>
            <person name="Kudrna D."/>
            <person name="Kulathinal R.J."/>
            <person name="Kumar S."/>
            <person name="Kwok R."/>
            <person name="Lander E."/>
            <person name="Langley C.H."/>
            <person name="Lapoint R."/>
            <person name="Lazzaro B.P."/>
            <person name="Lee S.J."/>
            <person name="Levesque L."/>
            <person name="Li R."/>
            <person name="Lin C.F."/>
            <person name="Lin M.F."/>
            <person name="Lindblad-Toh K."/>
            <person name="Llopart A."/>
            <person name="Long M."/>
            <person name="Low L."/>
            <person name="Lozovsky E."/>
            <person name="Lu J."/>
            <person name="Luo M."/>
            <person name="Machado C.A."/>
            <person name="Makalowski W."/>
            <person name="Marzo M."/>
            <person name="Matsuda M."/>
            <person name="Matzkin L."/>
            <person name="McAllister B."/>
            <person name="McBride C.S."/>
            <person name="McKernan B."/>
            <person name="McKernan K."/>
            <person name="Mendez-Lago M."/>
            <person name="Minx P."/>
            <person name="Mollenhauer M.U."/>
            <person name="Montooth K."/>
            <person name="Mount S.M."/>
            <person name="Mu X."/>
            <person name="Myers E."/>
            <person name="Negre B."/>
            <person name="Newfeld S."/>
            <person name="Nielsen R."/>
            <person name="Noor M.A."/>
            <person name="O'Grady P."/>
            <person name="Pachter L."/>
            <person name="Papaceit M."/>
            <person name="Parisi M.J."/>
            <person name="Parisi M."/>
            <person name="Parts L."/>
            <person name="Pedersen J.S."/>
            <person name="Pesole G."/>
            <person name="Phillippy A.M."/>
            <person name="Ponting C.P."/>
            <person name="Pop M."/>
            <person name="Porcelli D."/>
            <person name="Powell J.R."/>
            <person name="Prohaska S."/>
            <person name="Pruitt K."/>
            <person name="Puig M."/>
            <person name="Quesneville H."/>
            <person name="Ram K.R."/>
            <person name="Rand D."/>
            <person name="Rasmussen M.D."/>
            <person name="Reed L.K."/>
            <person name="Reenan R."/>
            <person name="Reily A."/>
            <person name="Remington K.A."/>
            <person name="Rieger T.T."/>
            <person name="Ritchie M.G."/>
            <person name="Robin C."/>
            <person name="Rogers Y.H."/>
            <person name="Rohde C."/>
            <person name="Rozas J."/>
            <person name="Rubenfield M.J."/>
            <person name="Ruiz A."/>
            <person name="Russo S."/>
            <person name="Salzberg S.L."/>
            <person name="Sanchez-Gracia A."/>
            <person name="Saranga D.J."/>
            <person name="Sato H."/>
            <person name="Schaeffer S.W."/>
            <person name="Schatz M.C."/>
            <person name="Schlenke T."/>
            <person name="Schwartz R."/>
            <person name="Segarra C."/>
            <person name="Singh R.S."/>
            <person name="Sirot L."/>
            <person name="Sirota M."/>
            <person name="Sisneros N.B."/>
            <person name="Smith C.D."/>
            <person name="Smith T.F."/>
            <person name="Spieth J."/>
            <person name="Stage D.E."/>
            <person name="Stark A."/>
            <person name="Stephan W."/>
            <person name="Strausberg R.L."/>
            <person name="Strempel S."/>
            <person name="Sturgill D."/>
            <person name="Sutton G."/>
            <person name="Sutton G.G."/>
            <person name="Tao W."/>
            <person name="Teichmann S."/>
            <person name="Tobari Y.N."/>
            <person name="Tomimura Y."/>
            <person name="Tsolas J.M."/>
            <person name="Valente V.L."/>
            <person name="Venter E."/>
            <person name="Venter J.C."/>
            <person name="Vicario S."/>
            <person name="Vieira F.G."/>
            <person name="Vilella A.J."/>
            <person name="Villasante A."/>
            <person name="Walenz B."/>
            <person name="Wang J."/>
            <person name="Wasserman M."/>
            <person name="Watts T."/>
            <person name="Wilson D."/>
            <person name="Wilson R.K."/>
            <person name="Wing R.A."/>
            <person name="Wolfner M.F."/>
            <person name="Wong A."/>
            <person name="Wong G.K."/>
            <person name="Wu C.I."/>
            <person name="Wu G."/>
            <person name="Yamamoto D."/>
            <person name="Yang H.P."/>
            <person name="Yang S.P."/>
            <person name="Yorke J.A."/>
            <person name="Yoshida K."/>
            <person name="Zdobnov E."/>
            <person name="Zhang P."/>
            <person name="Zhang Y."/>
            <person name="Zimin A.V."/>
            <person name="Baldwin J."/>
            <person name="Abdouelleil A."/>
            <person name="Abdulkadir J."/>
            <person name="Abebe A."/>
            <person name="Abera B."/>
            <person name="Abreu J."/>
            <person name="Acer S.C."/>
            <person name="Aftuck L."/>
            <person name="Alexander A."/>
            <person name="An P."/>
            <person name="Anderson E."/>
            <person name="Anderson S."/>
            <person name="Arachi H."/>
            <person name="Azer M."/>
            <person name="Bachantsang P."/>
            <person name="Barry A."/>
            <person name="Bayul T."/>
            <person name="Berlin A."/>
            <person name="Bessette D."/>
            <person name="Bloom T."/>
            <person name="Blye J."/>
            <person name="Boguslavskiy L."/>
            <person name="Bonnet C."/>
            <person name="Boukhgalter B."/>
            <person name="Bourzgui I."/>
            <person name="Brown A."/>
            <person name="Cahill P."/>
            <person name="Channer S."/>
            <person name="Cheshatsang Y."/>
            <person name="Chuda L."/>
            <person name="Citroen M."/>
            <person name="Collymore A."/>
            <person name="Cooke P."/>
            <person name="Costello M."/>
            <person name="D'Aco K."/>
            <person name="Daza R."/>
            <person name="De Haan G."/>
            <person name="DeGray S."/>
            <person name="DeMaso C."/>
            <person name="Dhargay N."/>
            <person name="Dooley K."/>
            <person name="Dooley E."/>
            <person name="Doricent M."/>
            <person name="Dorje P."/>
            <person name="Dorjee K."/>
            <person name="Dupes A."/>
            <person name="Elong R."/>
            <person name="Falk J."/>
            <person name="Farina A."/>
            <person name="Faro S."/>
            <person name="Ferguson D."/>
            <person name="Fisher S."/>
            <person name="Foley C.D."/>
            <person name="Franke A."/>
            <person name="Friedrich D."/>
            <person name="Gadbois L."/>
            <person name="Gearin G."/>
            <person name="Gearin C.R."/>
            <person name="Giannoukos G."/>
            <person name="Goode T."/>
            <person name="Graham J."/>
            <person name="Grandbois E."/>
            <person name="Grewal S."/>
            <person name="Gyaltsen K."/>
            <person name="Hafez N."/>
            <person name="Hagos B."/>
            <person name="Hall J."/>
            <person name="Henson C."/>
            <person name="Hollinger A."/>
            <person name="Honan T."/>
            <person name="Huard M.D."/>
            <person name="Hughes L."/>
            <person name="Hurhula B."/>
            <person name="Husby M.E."/>
            <person name="Kamat A."/>
            <person name="Kanga B."/>
            <person name="Kashin S."/>
            <person name="Khazanovich D."/>
            <person name="Kisner P."/>
            <person name="Lance K."/>
            <person name="Lara M."/>
            <person name="Lee W."/>
            <person name="Lennon N."/>
            <person name="Letendre F."/>
            <person name="LeVine R."/>
            <person name="Lipovsky A."/>
            <person name="Liu X."/>
            <person name="Liu J."/>
            <person name="Liu S."/>
            <person name="Lokyitsang T."/>
            <person name="Lokyitsang Y."/>
            <person name="Lubonja R."/>
            <person name="Lui A."/>
            <person name="MacDonald P."/>
            <person name="Magnisalis V."/>
            <person name="Maru K."/>
            <person name="Matthews C."/>
            <person name="McCusker W."/>
            <person name="McDonough S."/>
            <person name="Mehta T."/>
            <person name="Meldrim J."/>
            <person name="Meneus L."/>
            <person name="Mihai O."/>
            <person name="Mihalev A."/>
            <person name="Mihova T."/>
            <person name="Mittelman R."/>
            <person name="Mlenga V."/>
            <person name="Montmayeur A."/>
            <person name="Mulrain L."/>
            <person name="Navidi A."/>
            <person name="Naylor J."/>
            <person name="Negash T."/>
            <person name="Nguyen T."/>
            <person name="Nguyen N."/>
            <person name="Nicol R."/>
            <person name="Norbu C."/>
            <person name="Norbu N."/>
            <person name="Novod N."/>
            <person name="O'Neill B."/>
            <person name="Osman S."/>
            <person name="Markiewicz E."/>
            <person name="Oyono O.L."/>
            <person name="Patti C."/>
            <person name="Phunkhang P."/>
            <person name="Pierre F."/>
            <person name="Priest M."/>
            <person name="Raghuraman S."/>
            <person name="Rege F."/>
            <person name="Reyes R."/>
            <person name="Rise C."/>
            <person name="Rogov P."/>
            <person name="Ross K."/>
            <person name="Ryan E."/>
            <person name="Settipalli S."/>
            <person name="Shea T."/>
            <person name="Sherpa N."/>
            <person name="Shi L."/>
            <person name="Shih D."/>
            <person name="Sparrow T."/>
            <person name="Spaulding J."/>
            <person name="Stalker J."/>
            <person name="Stange-Thomann N."/>
            <person name="Stavropoulos S."/>
            <person name="Stone C."/>
            <person name="Strader C."/>
            <person name="Tesfaye S."/>
            <person name="Thomson T."/>
            <person name="Thoulutsang Y."/>
            <person name="Thoulutsang D."/>
            <person name="Topham K."/>
            <person name="Topping I."/>
            <person name="Tsamla T."/>
            <person name="Vassiliev H."/>
            <person name="Vo A."/>
            <person name="Wangchuk T."/>
            <person name="Wangdi T."/>
            <person name="Weiand M."/>
            <person name="Wilkinson J."/>
            <person name="Wilson A."/>
            <person name="Yadav S."/>
            <person name="Young G."/>
            <person name="Yu Q."/>
            <person name="Zembek L."/>
            <person name="Zhong D."/>
            <person name="Zimmer A."/>
            <person name="Zwirko Z."/>
            <person name="Jaffe D.B."/>
            <person name="Alvarez P."/>
            <person name="Brockman W."/>
            <person name="Butler J."/>
            <person name="Chin C."/>
            <person name="Gnerre S."/>
            <person name="Grabherr M."/>
            <person name="Kleber M."/>
            <person name="Mauceli E."/>
            <person name="MacCallum I."/>
        </authorList>
    </citation>
    <scope>NUCLEOTIDE SEQUENCE [LARGE SCALE GENOMIC DNA]</scope>
    <source>
        <strain evidence="2">Tucson 14030-0811.24</strain>
    </source>
</reference>
<protein>
    <submittedName>
        <fullName evidence="1">Uncharacterized protein</fullName>
    </submittedName>
</protein>
<dbReference type="Proteomes" id="UP000007798">
    <property type="component" value="Unassembled WGS sequence"/>
</dbReference>
<dbReference type="AlphaFoldDB" id="A0A0Q9X2S8"/>
<dbReference type="KEGG" id="dwi:6651302"/>
<keyword evidence="2" id="KW-1185">Reference proteome</keyword>
<proteinExistence type="predicted"/>
<sequence>MPSQDWDGELIYRLSPQSDMQKKTFKTDFELSSSQGHNKIERAQQFFAQSGILGPTNFRDSSDLIRKTSRIHTDPMVREQIRKTSLCLRSKLSVATEKSPLNGNSCDDPDILSNLQEQVYTLRHIIEHGETKIIMLRTEISKMKASFCYTSI</sequence>
<evidence type="ECO:0000313" key="2">
    <source>
        <dbReference type="Proteomes" id="UP000007798"/>
    </source>
</evidence>
<dbReference type="OrthoDB" id="7858424at2759"/>
<accession>A0A0Q9X2S8</accession>
<organism evidence="1 2">
    <name type="scientific">Drosophila willistoni</name>
    <name type="common">Fruit fly</name>
    <dbReference type="NCBI Taxonomy" id="7260"/>
    <lineage>
        <taxon>Eukaryota</taxon>
        <taxon>Metazoa</taxon>
        <taxon>Ecdysozoa</taxon>
        <taxon>Arthropoda</taxon>
        <taxon>Hexapoda</taxon>
        <taxon>Insecta</taxon>
        <taxon>Pterygota</taxon>
        <taxon>Neoptera</taxon>
        <taxon>Endopterygota</taxon>
        <taxon>Diptera</taxon>
        <taxon>Brachycera</taxon>
        <taxon>Muscomorpha</taxon>
        <taxon>Ephydroidea</taxon>
        <taxon>Drosophilidae</taxon>
        <taxon>Drosophila</taxon>
        <taxon>Sophophora</taxon>
    </lineage>
</organism>
<gene>
    <name evidence="1" type="primary">Dwil\GK13602</name>
    <name evidence="1" type="ORF">Dwil_GK13602</name>
</gene>
<dbReference type="STRING" id="7260.A0A0Q9X2S8"/>
<name>A0A0Q9X2S8_DROWI</name>
<dbReference type="InParanoid" id="A0A0Q9X2S8"/>
<dbReference type="EMBL" id="CH964272">
    <property type="protein sequence ID" value="KRF99827.1"/>
    <property type="molecule type" value="Genomic_DNA"/>
</dbReference>
<evidence type="ECO:0000313" key="1">
    <source>
        <dbReference type="EMBL" id="KRF99827.1"/>
    </source>
</evidence>